<sequence length="1086" mass="125368">MVNIKNDETTDVVAENGPQKTAKQLQKEAKKLAKLEKFKQKQEKKESEKPTKVKEKQDKNDKKKEITSIYTINVVPGEKKDISCPMPETYSPQYVEAAWYAWWEKEGFFKPEYGRKDIFKEDTKEKFVMIIPPPNVTGFLHLGHALTNAVEDTITRWNRMKGRMTLWNPGCDHAGIATQVVVEKQLWKEEKKTRHDIGREEFIKRIWQWKHEKGDRIYLQLRKIGGSFDWSRACFTMDPKLCKAVTEAFVRLHDEGIIYRSNRLVNWSCALKSAISDIEVDKVELSGRTLLSIPGYEKKIEFGVLVFFAYQLFDSEDQIIVATTRIETMLGDTAIAVHPNDSRYAQYIGKYVQHPFCDRRIPIVADEFVDINFGTGCVKITPAHDPNDYEVGKRHNLPFINIFDDDGNITANCGKFTGMKRFDARVAIIKELTEKGRVITIKDNPMVIPICSRSKDVVEPLVKPQWYIKCNEMAAQAKEAVSTGALKIIPEQFKKTWNIWMDGIRDWCISRQLWWGHRIPAYAIKCINSHVNKNEADEYWVSAHSEAEAKEKAAKKLGINIDNIIAEQDPDVLDTWFSSALFPFSIFGWPDETPELKTFYPGTLLETGHDILFFWVARMVFMGQKLLGQLPFREVYLHAMVRDAHGRKMSKSLGNVIDPMDVIKGISLEDLQKQLLDSNLDPKELERAQEGQRRDYPQGIPECGTDALRFALCAYTTQGRDINLDIFRVQGYRFFCNKIWNATKFALTYLGSKFEHESNDVKYNGTTIDIIGDGKWYQQALNESCVQEALDNYLATYSYLDGYTPSQLDSKVYQTLKKLNINFANYLHLKRWYNHIATFTDEEKTIFRAEQNEIIPQLTYTCKKSNDDTFMLTGHETNVDLWMLSRLSYAAKTCDEALAQYDFALATTICYNLWLYDLCDIYLCCWRNQEIEKNVDFVQKIIKNIRSTRATYNLPNKTKTEAYIICNNSVLKEIIVQYKSFIETLAYSILSTENPPEGCAIITISDKIQVHLLLKGLIDPKKELEKLKKKEGQLIEVIQKLKQDLATPNYDTKVPLDIQKNNKEKLTNSKGELQRIIDALIVLQTM</sequence>
<evidence type="ECO:0000313" key="18">
    <source>
        <dbReference type="EMBL" id="EFN72963.1"/>
    </source>
</evidence>
<evidence type="ECO:0000259" key="17">
    <source>
        <dbReference type="Pfam" id="PF08264"/>
    </source>
</evidence>
<dbReference type="PROSITE" id="PS00178">
    <property type="entry name" value="AA_TRNA_LIGASE_I"/>
    <property type="match status" value="1"/>
</dbReference>
<evidence type="ECO:0000256" key="11">
    <source>
        <dbReference type="ARBA" id="ARBA00029936"/>
    </source>
</evidence>
<keyword evidence="5 13" id="KW-0436">Ligase</keyword>
<dbReference type="Pfam" id="PF08264">
    <property type="entry name" value="Anticodon_1"/>
    <property type="match status" value="1"/>
</dbReference>
<evidence type="ECO:0000256" key="15">
    <source>
        <dbReference type="SAM" id="MobiDB-lite"/>
    </source>
</evidence>
<feature type="compositionally biased region" description="Basic and acidic residues" evidence="15">
    <location>
        <begin position="25"/>
        <end position="60"/>
    </location>
</feature>
<evidence type="ECO:0000256" key="5">
    <source>
        <dbReference type="ARBA" id="ARBA00022598"/>
    </source>
</evidence>
<feature type="region of interest" description="Disordered" evidence="15">
    <location>
        <begin position="1"/>
        <end position="60"/>
    </location>
</feature>
<dbReference type="CDD" id="cd10308">
    <property type="entry name" value="GST_C_eEF1b_like"/>
    <property type="match status" value="1"/>
</dbReference>
<dbReference type="InterPro" id="IPR009080">
    <property type="entry name" value="tRNAsynth_Ia_anticodon-bd"/>
</dbReference>
<dbReference type="NCBIfam" id="NF004349">
    <property type="entry name" value="PRK05729.1"/>
    <property type="match status" value="1"/>
</dbReference>
<dbReference type="Gene3D" id="3.40.50.620">
    <property type="entry name" value="HUPs"/>
    <property type="match status" value="2"/>
</dbReference>
<dbReference type="InterPro" id="IPR014729">
    <property type="entry name" value="Rossmann-like_a/b/a_fold"/>
</dbReference>
<dbReference type="FunCoup" id="E2A0R0">
    <property type="interactions" value="1773"/>
</dbReference>
<dbReference type="SUPFAM" id="SSF52374">
    <property type="entry name" value="Nucleotidylyl transferase"/>
    <property type="match status" value="1"/>
</dbReference>
<dbReference type="InterPro" id="IPR013155">
    <property type="entry name" value="M/V/L/I-tRNA-synth_anticd-bd"/>
</dbReference>
<comment type="subcellular location">
    <subcellularLocation>
        <location evidence="1">Cytoplasm</location>
    </subcellularLocation>
</comment>
<dbReference type="Proteomes" id="UP000000311">
    <property type="component" value="Unassembled WGS sequence"/>
</dbReference>
<dbReference type="InterPro" id="IPR009008">
    <property type="entry name" value="Val/Leu/Ile-tRNA-synth_edit"/>
</dbReference>
<dbReference type="PANTHER" id="PTHR11946:SF109">
    <property type="entry name" value="VALINE--TRNA LIGASE"/>
    <property type="match status" value="1"/>
</dbReference>
<evidence type="ECO:0000256" key="13">
    <source>
        <dbReference type="RuleBase" id="RU363035"/>
    </source>
</evidence>
<keyword evidence="4" id="KW-0963">Cytoplasm</keyword>
<evidence type="ECO:0000256" key="10">
    <source>
        <dbReference type="ARBA" id="ARBA00024407"/>
    </source>
</evidence>
<evidence type="ECO:0000256" key="2">
    <source>
        <dbReference type="ARBA" id="ARBA00005594"/>
    </source>
</evidence>
<dbReference type="InterPro" id="IPR001412">
    <property type="entry name" value="aa-tRNA-synth_I_CS"/>
</dbReference>
<dbReference type="OrthoDB" id="629407at2759"/>
<evidence type="ECO:0000256" key="14">
    <source>
        <dbReference type="SAM" id="Coils"/>
    </source>
</evidence>
<keyword evidence="19" id="KW-1185">Reference proteome</keyword>
<dbReference type="CDD" id="cd00817">
    <property type="entry name" value="ValRS_core"/>
    <property type="match status" value="1"/>
</dbReference>
<evidence type="ECO:0000256" key="8">
    <source>
        <dbReference type="ARBA" id="ARBA00022917"/>
    </source>
</evidence>
<feature type="domain" description="Aminoacyl-tRNA synthetase class Ia" evidence="16">
    <location>
        <begin position="99"/>
        <end position="725"/>
    </location>
</feature>
<evidence type="ECO:0000256" key="12">
    <source>
        <dbReference type="ARBA" id="ARBA00047552"/>
    </source>
</evidence>
<dbReference type="GO" id="GO:0006438">
    <property type="term" value="P:valyl-tRNA aminoacylation"/>
    <property type="evidence" value="ECO:0007669"/>
    <property type="project" value="InterPro"/>
</dbReference>
<dbReference type="SUPFAM" id="SSF50677">
    <property type="entry name" value="ValRS/IleRS/LeuRS editing domain"/>
    <property type="match status" value="1"/>
</dbReference>
<dbReference type="Pfam" id="PF00133">
    <property type="entry name" value="tRNA-synt_1"/>
    <property type="match status" value="1"/>
</dbReference>
<dbReference type="SUPFAM" id="SSF47616">
    <property type="entry name" value="GST C-terminal domain-like"/>
    <property type="match status" value="1"/>
</dbReference>
<evidence type="ECO:0000313" key="19">
    <source>
        <dbReference type="Proteomes" id="UP000000311"/>
    </source>
</evidence>
<dbReference type="InterPro" id="IPR002300">
    <property type="entry name" value="aa-tRNA-synth_Ia"/>
</dbReference>
<evidence type="ECO:0000256" key="3">
    <source>
        <dbReference type="ARBA" id="ARBA00013169"/>
    </source>
</evidence>
<dbReference type="NCBIfam" id="TIGR00422">
    <property type="entry name" value="valS"/>
    <property type="match status" value="1"/>
</dbReference>
<dbReference type="Gene3D" id="1.10.287.380">
    <property type="entry name" value="Valyl-tRNA synthetase, C-terminal domain"/>
    <property type="match status" value="1"/>
</dbReference>
<dbReference type="InterPro" id="IPR036282">
    <property type="entry name" value="Glutathione-S-Trfase_C_sf"/>
</dbReference>
<evidence type="ECO:0000256" key="4">
    <source>
        <dbReference type="ARBA" id="ARBA00022490"/>
    </source>
</evidence>
<dbReference type="STRING" id="104421.E2A0R0"/>
<feature type="domain" description="Methionyl/Valyl/Leucyl/Isoleucyl-tRNA synthetase anticodon-binding" evidence="17">
    <location>
        <begin position="880"/>
        <end position="923"/>
    </location>
</feature>
<dbReference type="EC" id="6.1.1.9" evidence="3"/>
<dbReference type="AlphaFoldDB" id="E2A0R0"/>
<reference evidence="18 19" key="1">
    <citation type="journal article" date="2010" name="Science">
        <title>Genomic comparison of the ants Camponotus floridanus and Harpegnathos saltator.</title>
        <authorList>
            <person name="Bonasio R."/>
            <person name="Zhang G."/>
            <person name="Ye C."/>
            <person name="Mutti N.S."/>
            <person name="Fang X."/>
            <person name="Qin N."/>
            <person name="Donahue G."/>
            <person name="Yang P."/>
            <person name="Li Q."/>
            <person name="Li C."/>
            <person name="Zhang P."/>
            <person name="Huang Z."/>
            <person name="Berger S.L."/>
            <person name="Reinberg D."/>
            <person name="Wang J."/>
            <person name="Liebig J."/>
        </authorList>
    </citation>
    <scope>NUCLEOTIDE SEQUENCE [LARGE SCALE GENOMIC DNA]</scope>
    <source>
        <strain evidence="19">C129</strain>
    </source>
</reference>
<gene>
    <name evidence="18" type="ORF">EAG_11255</name>
</gene>
<keyword evidence="6 13" id="KW-0547">Nucleotide-binding</keyword>
<dbReference type="HAMAP" id="MF_02004">
    <property type="entry name" value="Val_tRNA_synth_type1"/>
    <property type="match status" value="1"/>
</dbReference>
<dbReference type="SUPFAM" id="SSF47323">
    <property type="entry name" value="Anticodon-binding domain of a subclass of class I aminoacyl-tRNA synthetases"/>
    <property type="match status" value="1"/>
</dbReference>
<keyword evidence="7 13" id="KW-0067">ATP-binding</keyword>
<evidence type="ECO:0000256" key="6">
    <source>
        <dbReference type="ARBA" id="ARBA00022741"/>
    </source>
</evidence>
<dbReference type="FunFam" id="3.40.50.620:FF:000020">
    <property type="entry name" value="Valine--tRNA ligase, mitochondrial"/>
    <property type="match status" value="1"/>
</dbReference>
<dbReference type="GO" id="GO:0004832">
    <property type="term" value="F:valine-tRNA ligase activity"/>
    <property type="evidence" value="ECO:0007669"/>
    <property type="project" value="UniProtKB-EC"/>
</dbReference>
<keyword evidence="9 13" id="KW-0030">Aminoacyl-tRNA synthetase</keyword>
<dbReference type="GO" id="GO:0002161">
    <property type="term" value="F:aminoacyl-tRNA deacylase activity"/>
    <property type="evidence" value="ECO:0007669"/>
    <property type="project" value="InterPro"/>
</dbReference>
<proteinExistence type="inferred from homology"/>
<dbReference type="OMA" id="AVCENNV"/>
<keyword evidence="14" id="KW-0175">Coiled coil</keyword>
<dbReference type="Gene3D" id="3.90.740.10">
    <property type="entry name" value="Valyl/Leucyl/Isoleucyl-tRNA synthetase, editing domain"/>
    <property type="match status" value="1"/>
</dbReference>
<dbReference type="InParanoid" id="E2A0R0"/>
<dbReference type="GO" id="GO:0005524">
    <property type="term" value="F:ATP binding"/>
    <property type="evidence" value="ECO:0007669"/>
    <property type="project" value="UniProtKB-KW"/>
</dbReference>
<dbReference type="PRINTS" id="PR00986">
    <property type="entry name" value="TRNASYNTHVAL"/>
</dbReference>
<dbReference type="Gene3D" id="1.10.730.10">
    <property type="entry name" value="Isoleucyl-tRNA Synthetase, Domain 1"/>
    <property type="match status" value="2"/>
</dbReference>
<dbReference type="FunFam" id="3.40.50.620:FF:000078">
    <property type="entry name" value="Valine--tRNA ligase, mitochondrial"/>
    <property type="match status" value="1"/>
</dbReference>
<dbReference type="EMBL" id="GL435626">
    <property type="protein sequence ID" value="EFN72963.1"/>
    <property type="molecule type" value="Genomic_DNA"/>
</dbReference>
<dbReference type="InterPro" id="IPR037118">
    <property type="entry name" value="Val-tRNA_synth_C_sf"/>
</dbReference>
<evidence type="ECO:0000256" key="7">
    <source>
        <dbReference type="ARBA" id="ARBA00022840"/>
    </source>
</evidence>
<evidence type="ECO:0000256" key="1">
    <source>
        <dbReference type="ARBA" id="ARBA00004496"/>
    </source>
</evidence>
<comment type="catalytic activity">
    <reaction evidence="12">
        <text>tRNA(Val) + L-valine + ATP = L-valyl-tRNA(Val) + AMP + diphosphate</text>
        <dbReference type="Rhea" id="RHEA:10704"/>
        <dbReference type="Rhea" id="RHEA-COMP:9672"/>
        <dbReference type="Rhea" id="RHEA-COMP:9708"/>
        <dbReference type="ChEBI" id="CHEBI:30616"/>
        <dbReference type="ChEBI" id="CHEBI:33019"/>
        <dbReference type="ChEBI" id="CHEBI:57762"/>
        <dbReference type="ChEBI" id="CHEBI:78442"/>
        <dbReference type="ChEBI" id="CHEBI:78537"/>
        <dbReference type="ChEBI" id="CHEBI:456215"/>
        <dbReference type="EC" id="6.1.1.9"/>
    </reaction>
</comment>
<name>E2A0R0_CAMFO</name>
<evidence type="ECO:0000259" key="16">
    <source>
        <dbReference type="Pfam" id="PF00133"/>
    </source>
</evidence>
<dbReference type="PANTHER" id="PTHR11946">
    <property type="entry name" value="VALYL-TRNA SYNTHETASES"/>
    <property type="match status" value="1"/>
</dbReference>
<dbReference type="GO" id="GO:0005829">
    <property type="term" value="C:cytosol"/>
    <property type="evidence" value="ECO:0007669"/>
    <property type="project" value="TreeGrafter"/>
</dbReference>
<comment type="similarity">
    <text evidence="2 13">Belongs to the class-I aminoacyl-tRNA synthetase family.</text>
</comment>
<accession>E2A0R0</accession>
<protein>
    <recommendedName>
        <fullName evidence="10">Valine--tRNA ligase</fullName>
        <ecNumber evidence="3">6.1.1.9</ecNumber>
    </recommendedName>
    <alternativeName>
        <fullName evidence="11">Valyl-tRNA synthetase</fullName>
    </alternativeName>
</protein>
<evidence type="ECO:0000256" key="9">
    <source>
        <dbReference type="ARBA" id="ARBA00023146"/>
    </source>
</evidence>
<dbReference type="FunFam" id="3.90.740.10:FF:000005">
    <property type="entry name" value="Valine--tRNA ligase, mitochondrial"/>
    <property type="match status" value="1"/>
</dbReference>
<dbReference type="InterPro" id="IPR002303">
    <property type="entry name" value="Valyl-tRNA_ligase"/>
</dbReference>
<keyword evidence="8 13" id="KW-0648">Protein biosynthesis</keyword>
<feature type="coiled-coil region" evidence="14">
    <location>
        <begin position="1024"/>
        <end position="1076"/>
    </location>
</feature>
<organism evidence="19">
    <name type="scientific">Camponotus floridanus</name>
    <name type="common">Florida carpenter ant</name>
    <dbReference type="NCBI Taxonomy" id="104421"/>
    <lineage>
        <taxon>Eukaryota</taxon>
        <taxon>Metazoa</taxon>
        <taxon>Ecdysozoa</taxon>
        <taxon>Arthropoda</taxon>
        <taxon>Hexapoda</taxon>
        <taxon>Insecta</taxon>
        <taxon>Pterygota</taxon>
        <taxon>Neoptera</taxon>
        <taxon>Endopterygota</taxon>
        <taxon>Hymenoptera</taxon>
        <taxon>Apocrita</taxon>
        <taxon>Aculeata</taxon>
        <taxon>Formicoidea</taxon>
        <taxon>Formicidae</taxon>
        <taxon>Formicinae</taxon>
        <taxon>Camponotus</taxon>
    </lineage>
</organism>